<keyword evidence="4" id="KW-0805">Transcription regulation</keyword>
<dbReference type="SUPFAM" id="SSF46785">
    <property type="entry name" value="Winged helix' DNA-binding domain"/>
    <property type="match status" value="1"/>
</dbReference>
<reference evidence="8" key="1">
    <citation type="submission" date="2020-05" db="EMBL/GenBank/DDBJ databases">
        <authorList>
            <person name="Chiriac C."/>
            <person name="Salcher M."/>
            <person name="Ghai R."/>
            <person name="Kavagutti S V."/>
        </authorList>
    </citation>
    <scope>NUCLEOTIDE SEQUENCE</scope>
</reference>
<proteinExistence type="inferred from homology"/>
<dbReference type="InterPro" id="IPR036388">
    <property type="entry name" value="WH-like_DNA-bd_sf"/>
</dbReference>
<evidence type="ECO:0000259" key="7">
    <source>
        <dbReference type="SMART" id="SM00418"/>
    </source>
</evidence>
<evidence type="ECO:0000256" key="5">
    <source>
        <dbReference type="ARBA" id="ARBA00023125"/>
    </source>
</evidence>
<evidence type="ECO:0000256" key="4">
    <source>
        <dbReference type="ARBA" id="ARBA00023015"/>
    </source>
</evidence>
<dbReference type="GO" id="GO:0000976">
    <property type="term" value="F:transcription cis-regulatory region binding"/>
    <property type="evidence" value="ECO:0007669"/>
    <property type="project" value="TreeGrafter"/>
</dbReference>
<dbReference type="GO" id="GO:0003700">
    <property type="term" value="F:DNA-binding transcription factor activity"/>
    <property type="evidence" value="ECO:0007669"/>
    <property type="project" value="InterPro"/>
</dbReference>
<dbReference type="GO" id="GO:0045892">
    <property type="term" value="P:negative regulation of DNA-templated transcription"/>
    <property type="evidence" value="ECO:0007669"/>
    <property type="project" value="TreeGrafter"/>
</dbReference>
<dbReference type="InterPro" id="IPR001845">
    <property type="entry name" value="HTH_ArsR_DNA-bd_dom"/>
</dbReference>
<keyword evidence="3" id="KW-0862">Zinc</keyword>
<dbReference type="GO" id="GO:0008270">
    <property type="term" value="F:zinc ion binding"/>
    <property type="evidence" value="ECO:0007669"/>
    <property type="project" value="TreeGrafter"/>
</dbReference>
<dbReference type="SMART" id="SM00418">
    <property type="entry name" value="HTH_ARSR"/>
    <property type="match status" value="1"/>
</dbReference>
<dbReference type="Pfam" id="PF01475">
    <property type="entry name" value="FUR"/>
    <property type="match status" value="1"/>
</dbReference>
<evidence type="ECO:0000256" key="2">
    <source>
        <dbReference type="ARBA" id="ARBA00022491"/>
    </source>
</evidence>
<dbReference type="Gene3D" id="1.10.10.10">
    <property type="entry name" value="Winged helix-like DNA-binding domain superfamily/Winged helix DNA-binding domain"/>
    <property type="match status" value="1"/>
</dbReference>
<dbReference type="PANTHER" id="PTHR33202:SF6">
    <property type="entry name" value="ZINC UPTAKE REGULATION PROTEIN"/>
    <property type="match status" value="1"/>
</dbReference>
<accession>A0A6J7T810</accession>
<keyword evidence="2" id="KW-0678">Repressor</keyword>
<keyword evidence="5" id="KW-0238">DNA-binding</keyword>
<comment type="similarity">
    <text evidence="1">Belongs to the Fur family.</text>
</comment>
<dbReference type="InterPro" id="IPR043135">
    <property type="entry name" value="Fur_C"/>
</dbReference>
<protein>
    <submittedName>
        <fullName evidence="8">Unannotated protein</fullName>
    </submittedName>
</protein>
<evidence type="ECO:0000256" key="1">
    <source>
        <dbReference type="ARBA" id="ARBA00007957"/>
    </source>
</evidence>
<dbReference type="Gene3D" id="3.30.1490.190">
    <property type="match status" value="1"/>
</dbReference>
<organism evidence="8">
    <name type="scientific">freshwater metagenome</name>
    <dbReference type="NCBI Taxonomy" id="449393"/>
    <lineage>
        <taxon>unclassified sequences</taxon>
        <taxon>metagenomes</taxon>
        <taxon>ecological metagenomes</taxon>
    </lineage>
</organism>
<evidence type="ECO:0000256" key="6">
    <source>
        <dbReference type="ARBA" id="ARBA00023163"/>
    </source>
</evidence>
<dbReference type="InterPro" id="IPR002481">
    <property type="entry name" value="FUR"/>
</dbReference>
<dbReference type="GO" id="GO:1900376">
    <property type="term" value="P:regulation of secondary metabolite biosynthetic process"/>
    <property type="evidence" value="ECO:0007669"/>
    <property type="project" value="TreeGrafter"/>
</dbReference>
<dbReference type="CDD" id="cd07153">
    <property type="entry name" value="Fur_like"/>
    <property type="match status" value="1"/>
</dbReference>
<dbReference type="PANTHER" id="PTHR33202">
    <property type="entry name" value="ZINC UPTAKE REGULATION PROTEIN"/>
    <property type="match status" value="1"/>
</dbReference>
<feature type="domain" description="HTH arsR-type" evidence="7">
    <location>
        <begin position="29"/>
        <end position="114"/>
    </location>
</feature>
<dbReference type="InterPro" id="IPR036390">
    <property type="entry name" value="WH_DNA-bd_sf"/>
</dbReference>
<evidence type="ECO:0000313" key="8">
    <source>
        <dbReference type="EMBL" id="CAB5049307.1"/>
    </source>
</evidence>
<evidence type="ECO:0000256" key="3">
    <source>
        <dbReference type="ARBA" id="ARBA00022833"/>
    </source>
</evidence>
<sequence length="155" mass="16639">MASHDHISDSVAADDVAHHVATKLAEVGQRFTAGRRDIVAALSGADRPLSIPEILSITKGLAQSSVYRNLAVLENAGVVIRVITTDEWARYELSESIMGHHHHMVCSACGAVADVRIPDSIEHELDAALVLVAKRAGFTMAHHRLDVVGVCSTCR</sequence>
<dbReference type="EMBL" id="CAFBQH010000040">
    <property type="protein sequence ID" value="CAB5049307.1"/>
    <property type="molecule type" value="Genomic_DNA"/>
</dbReference>
<gene>
    <name evidence="8" type="ORF">UFOPK4293_00788</name>
</gene>
<keyword evidence="6" id="KW-0804">Transcription</keyword>
<dbReference type="GO" id="GO:0005829">
    <property type="term" value="C:cytosol"/>
    <property type="evidence" value="ECO:0007669"/>
    <property type="project" value="TreeGrafter"/>
</dbReference>
<name>A0A6J7T810_9ZZZZ</name>
<dbReference type="AlphaFoldDB" id="A0A6J7T810"/>